<accession>A0A6C0AF72</accession>
<reference evidence="1" key="1">
    <citation type="journal article" date="2020" name="Nature">
        <title>Giant virus diversity and host interactions through global metagenomics.</title>
        <authorList>
            <person name="Schulz F."/>
            <person name="Roux S."/>
            <person name="Paez-Espino D."/>
            <person name="Jungbluth S."/>
            <person name="Walsh D.A."/>
            <person name="Denef V.J."/>
            <person name="McMahon K.D."/>
            <person name="Konstantinidis K.T."/>
            <person name="Eloe-Fadrosh E.A."/>
            <person name="Kyrpides N.C."/>
            <person name="Woyke T."/>
        </authorList>
    </citation>
    <scope>NUCLEOTIDE SEQUENCE</scope>
    <source>
        <strain evidence="1">GVMAG-S-1021933-23</strain>
    </source>
</reference>
<dbReference type="EMBL" id="MN740594">
    <property type="protein sequence ID" value="QHS78090.1"/>
    <property type="molecule type" value="Genomic_DNA"/>
</dbReference>
<dbReference type="AlphaFoldDB" id="A0A6C0AF72"/>
<organism evidence="1">
    <name type="scientific">viral metagenome</name>
    <dbReference type="NCBI Taxonomy" id="1070528"/>
    <lineage>
        <taxon>unclassified sequences</taxon>
        <taxon>metagenomes</taxon>
        <taxon>organismal metagenomes</taxon>
    </lineage>
</organism>
<proteinExistence type="predicted"/>
<sequence length="99" mass="11691">MEERIKFLEEKLNIPEKASESDIKFVMMCPICFRENKSCIVRIKAISNCLTKKRKYNIACICSNNHTFDNISVKLIDKNEIFLQRDNEYKDGNYYSVPD</sequence>
<protein>
    <submittedName>
        <fullName evidence="1">Uncharacterized protein</fullName>
    </submittedName>
</protein>
<name>A0A6C0AF72_9ZZZZ</name>
<evidence type="ECO:0000313" key="1">
    <source>
        <dbReference type="EMBL" id="QHS78090.1"/>
    </source>
</evidence>